<dbReference type="STRING" id="221109.gene:10734841"/>
<sequence length="138" mass="16801">MALHSIDLQMSNVHEQIYNLNYQMNQRREDLERLEQVISDVEIYQQEYDQSKKHWEQPSLTRTTWTGDFAEQFESMRQENIRESYHHVSRIQLEQILHTLLKTKDTLCSEIAVLESDIKHQEFRLNDLEVMKREEQYT</sequence>
<name>Q8EN98_OCEIH</name>
<dbReference type="KEGG" id="oih:OB2589"/>
<evidence type="ECO:0000313" key="2">
    <source>
        <dbReference type="Proteomes" id="UP000000822"/>
    </source>
</evidence>
<organism evidence="1 2">
    <name type="scientific">Oceanobacillus iheyensis (strain DSM 14371 / CIP 107618 / JCM 11309 / KCTC 3954 / HTE831)</name>
    <dbReference type="NCBI Taxonomy" id="221109"/>
    <lineage>
        <taxon>Bacteria</taxon>
        <taxon>Bacillati</taxon>
        <taxon>Bacillota</taxon>
        <taxon>Bacilli</taxon>
        <taxon>Bacillales</taxon>
        <taxon>Bacillaceae</taxon>
        <taxon>Oceanobacillus</taxon>
    </lineage>
</organism>
<dbReference type="EMBL" id="BA000028">
    <property type="protein sequence ID" value="BAC14545.1"/>
    <property type="molecule type" value="Genomic_DNA"/>
</dbReference>
<dbReference type="eggNOG" id="ENOG50308UE">
    <property type="taxonomic scope" value="Bacteria"/>
</dbReference>
<protein>
    <submittedName>
        <fullName evidence="1">Hypothetical conserved protein</fullName>
    </submittedName>
</protein>
<gene>
    <name evidence="1" type="ordered locus">OB2589</name>
</gene>
<dbReference type="OrthoDB" id="2454201at2"/>
<dbReference type="PhylomeDB" id="Q8EN98"/>
<proteinExistence type="predicted"/>
<dbReference type="AlphaFoldDB" id="Q8EN98"/>
<accession>Q8EN98</accession>
<reference evidence="1 2" key="1">
    <citation type="journal article" date="2001" name="FEMS Microbiol. Lett.">
        <title>Oceanobacillus iheyensis gen. nov., sp. nov., a deep-sea extremely halotolerant and alkaliphilic species isolated from a depth of 1050 m on the Iheya Ridge.</title>
        <authorList>
            <person name="Lu J."/>
            <person name="Nogi Y."/>
            <person name="Takami H."/>
        </authorList>
    </citation>
    <scope>NUCLEOTIDE SEQUENCE [LARGE SCALE GENOMIC DNA]</scope>
    <source>
        <strain evidence="2">DSM 14371 / CIP 107618 / JCM 11309 / KCTC 3954 / HTE831</strain>
    </source>
</reference>
<dbReference type="Proteomes" id="UP000000822">
    <property type="component" value="Chromosome"/>
</dbReference>
<dbReference type="RefSeq" id="WP_011066982.1">
    <property type="nucleotide sequence ID" value="NC_004193.1"/>
</dbReference>
<dbReference type="HOGENOM" id="CLU_1854251_0_0_9"/>
<evidence type="ECO:0000313" key="1">
    <source>
        <dbReference type="EMBL" id="BAC14545.1"/>
    </source>
</evidence>
<keyword evidence="2" id="KW-1185">Reference proteome</keyword>
<reference evidence="1 2" key="2">
    <citation type="journal article" date="2002" name="Nucleic Acids Res.">
        <title>Genome sequence of Oceanobacillus iheyensis isolated from the Iheya Ridge and its unexpected adaptive capabilities to extreme environments.</title>
        <authorList>
            <person name="Takami H."/>
            <person name="Takaki Y."/>
            <person name="Uchiyama I."/>
        </authorList>
    </citation>
    <scope>NUCLEOTIDE SEQUENCE [LARGE SCALE GENOMIC DNA]</scope>
    <source>
        <strain evidence="2">DSM 14371 / CIP 107618 / JCM 11309 / KCTC 3954 / HTE831</strain>
    </source>
</reference>